<comment type="cofactor">
    <cofactor evidence="1">
        <name>Zn(2+)</name>
        <dbReference type="ChEBI" id="CHEBI:29105"/>
    </cofactor>
</comment>
<dbReference type="InterPro" id="IPR011990">
    <property type="entry name" value="TPR-like_helical_dom_sf"/>
</dbReference>
<evidence type="ECO:0000256" key="4">
    <source>
        <dbReference type="ARBA" id="ARBA00022833"/>
    </source>
</evidence>
<dbReference type="Gene3D" id="3.60.15.10">
    <property type="entry name" value="Ribonuclease Z/Hydroxyacylglutathione hydrolase-like"/>
    <property type="match status" value="1"/>
</dbReference>
<evidence type="ECO:0000256" key="1">
    <source>
        <dbReference type="ARBA" id="ARBA00001947"/>
    </source>
</evidence>
<feature type="compositionally biased region" description="Low complexity" evidence="6">
    <location>
        <begin position="21"/>
        <end position="33"/>
    </location>
</feature>
<dbReference type="Pfam" id="PF00753">
    <property type="entry name" value="Lactamase_B"/>
    <property type="match status" value="1"/>
</dbReference>
<accession>A0A9W8CUV1</accession>
<protein>
    <recommendedName>
        <fullName evidence="7">Metallo-beta-lactamase domain-containing protein</fullName>
    </recommendedName>
</protein>
<proteinExistence type="predicted"/>
<evidence type="ECO:0000313" key="8">
    <source>
        <dbReference type="EMBL" id="KAJ1724573.1"/>
    </source>
</evidence>
<dbReference type="InterPro" id="IPR001279">
    <property type="entry name" value="Metallo-B-lactamas"/>
</dbReference>
<dbReference type="EMBL" id="JANBOJ010000027">
    <property type="protein sequence ID" value="KAJ1724573.1"/>
    <property type="molecule type" value="Genomic_DNA"/>
</dbReference>
<evidence type="ECO:0000259" key="7">
    <source>
        <dbReference type="SMART" id="SM00849"/>
    </source>
</evidence>
<evidence type="ECO:0000313" key="9">
    <source>
        <dbReference type="Proteomes" id="UP001149813"/>
    </source>
</evidence>
<organism evidence="8 9">
    <name type="scientific">Coemansia erecta</name>
    <dbReference type="NCBI Taxonomy" id="147472"/>
    <lineage>
        <taxon>Eukaryota</taxon>
        <taxon>Fungi</taxon>
        <taxon>Fungi incertae sedis</taxon>
        <taxon>Zoopagomycota</taxon>
        <taxon>Kickxellomycotina</taxon>
        <taxon>Kickxellomycetes</taxon>
        <taxon>Kickxellales</taxon>
        <taxon>Kickxellaceae</taxon>
        <taxon>Coemansia</taxon>
    </lineage>
</organism>
<dbReference type="SUPFAM" id="SSF56281">
    <property type="entry name" value="Metallo-hydrolase/oxidoreductase"/>
    <property type="match status" value="1"/>
</dbReference>
<evidence type="ECO:0000256" key="6">
    <source>
        <dbReference type="SAM" id="MobiDB-lite"/>
    </source>
</evidence>
<feature type="domain" description="Metallo-beta-lactamase" evidence="7">
    <location>
        <begin position="845"/>
        <end position="1031"/>
    </location>
</feature>
<evidence type="ECO:0000256" key="5">
    <source>
        <dbReference type="PROSITE-ProRule" id="PRU00339"/>
    </source>
</evidence>
<feature type="compositionally biased region" description="Acidic residues" evidence="6">
    <location>
        <begin position="141"/>
        <end position="157"/>
    </location>
</feature>
<dbReference type="Proteomes" id="UP001149813">
    <property type="component" value="Unassembled WGS sequence"/>
</dbReference>
<feature type="compositionally biased region" description="Pro residues" evidence="6">
    <location>
        <begin position="638"/>
        <end position="647"/>
    </location>
</feature>
<keyword evidence="3" id="KW-0378">Hydrolase</keyword>
<dbReference type="InterPro" id="IPR036866">
    <property type="entry name" value="RibonucZ/Hydroxyglut_hydro"/>
</dbReference>
<evidence type="ECO:0000256" key="3">
    <source>
        <dbReference type="ARBA" id="ARBA00022801"/>
    </source>
</evidence>
<feature type="region of interest" description="Disordered" evidence="6">
    <location>
        <begin position="619"/>
        <end position="673"/>
    </location>
</feature>
<feature type="compositionally biased region" description="Low complexity" evidence="6">
    <location>
        <begin position="478"/>
        <end position="489"/>
    </location>
</feature>
<dbReference type="InterPro" id="IPR051453">
    <property type="entry name" value="MBL_Glyoxalase_II"/>
</dbReference>
<gene>
    <name evidence="8" type="ORF">LPJ53_001163</name>
</gene>
<dbReference type="Gene3D" id="1.25.40.10">
    <property type="entry name" value="Tetratricopeptide repeat domain"/>
    <property type="match status" value="1"/>
</dbReference>
<dbReference type="PROSITE" id="PS50005">
    <property type="entry name" value="TPR"/>
    <property type="match status" value="1"/>
</dbReference>
<dbReference type="SUPFAM" id="SSF48452">
    <property type="entry name" value="TPR-like"/>
    <property type="match status" value="1"/>
</dbReference>
<keyword evidence="2" id="KW-0479">Metal-binding</keyword>
<dbReference type="GO" id="GO:0046872">
    <property type="term" value="F:metal ion binding"/>
    <property type="evidence" value="ECO:0007669"/>
    <property type="project" value="UniProtKB-KW"/>
</dbReference>
<sequence length="1089" mass="115529">MSDRAYTFGRPPHSTPPTARPPTQHTQHTQHTHYSSHVSSADSICSFETDFLPRMSNTIGRSALHAANPLSPRSSALADTGARLRRGLRGLKQRLPLASRSADWRDEGAMNAEARAEYHLPRSLRPSSMFHLRVQYDGAASDDDDDDVFSASSDDEYVSPLDIEPSLKPSEGPASSSLSPAAPGDEQKFSFSPSLASLARRDLGDTCMAENSAALQGGGMRQRLVLSYDAGGREGGLRSMQTAIDGFDVSITCCCCCTTTISTAMVSSSSEGSRAAAARALVSPLHSLVPSFTGSAHFVHTEAGPALGVGAHGCACQAGQGLAAEGGPGESPLSLMRIRLRPRRPARPTTAAAGAVAKPWSSGGSSMEALPMLRASRSTCLAQPQSEAQMKQAWLAAPEYLRVPALAKSSSTPAVQPSESRASSHNHLLLSGIAGIASSEAAEQPPLTPPPPAERAIRAIRASLATCAEPASGQEAPAAAAAAAAEATPQPMRPSLTDSDALSFRTARSSLRSAGGSLASLDALSSPDIRAARLPEHPARMPPPLPTPRSVPVVEQARRARHPVYRFGALANETFEAGRHQDAFDLYSWALLLLAPPRGQSAADLLAKPDVRRELGRLGWRCGEPPESPAEHGGRAEPSPPPPPPAKRPSWRPFARWRSQPPQPAERPQAIDEPLPMSVALARAGRYEFSAALLAQMPARAPAPDAWAMPAGDERRDVCALLHSNRSAAAYALGKYLAAQRDALRAAELRPAWAKGHFRLGEALLALGRTRPAHASLRRAVGLAPHDLHVRVACERARILAHNDHMGLRVVQLLAGRDFAQPMARAASVAHPVRAAVFRFAGEMRNFAYVVGDARSRKCVVVDACWDVDAILRAVARERLLLAAAVVTHAHVDHAGGVAPPPFASLRIRVAGVAELKRRMPHLPLLVHPLDIPEILAANGSLEPRHFTPTPNGFAFRLGAQTDLRFLHTPGHTPGSQCLLVNGCRLFSGDTLFPGACGRTDLRGGSREDMAESLRSRLAGVADSTVVYPGHEYGGEWTSIGRERKRGVMRLPARERELLNDGRADERPVDAAAAALAAAAAAAAATVAG</sequence>
<feature type="region of interest" description="Disordered" evidence="6">
    <location>
        <begin position="1"/>
        <end position="38"/>
    </location>
</feature>
<feature type="region of interest" description="Disordered" evidence="6">
    <location>
        <begin position="478"/>
        <end position="498"/>
    </location>
</feature>
<feature type="region of interest" description="Disordered" evidence="6">
    <location>
        <begin position="141"/>
        <end position="189"/>
    </location>
</feature>
<dbReference type="PANTHER" id="PTHR46233:SF3">
    <property type="entry name" value="HYDROXYACYLGLUTATHIONE HYDROLASE GLOC"/>
    <property type="match status" value="1"/>
</dbReference>
<name>A0A9W8CUV1_9FUNG</name>
<keyword evidence="5" id="KW-0802">TPR repeat</keyword>
<dbReference type="OrthoDB" id="515692at2759"/>
<evidence type="ECO:0000256" key="2">
    <source>
        <dbReference type="ARBA" id="ARBA00022723"/>
    </source>
</evidence>
<dbReference type="AlphaFoldDB" id="A0A9W8CUV1"/>
<comment type="caution">
    <text evidence="8">The sequence shown here is derived from an EMBL/GenBank/DDBJ whole genome shotgun (WGS) entry which is preliminary data.</text>
</comment>
<feature type="repeat" description="TPR" evidence="5">
    <location>
        <begin position="754"/>
        <end position="787"/>
    </location>
</feature>
<keyword evidence="9" id="KW-1185">Reference proteome</keyword>
<dbReference type="InterPro" id="IPR019734">
    <property type="entry name" value="TPR_rpt"/>
</dbReference>
<dbReference type="PANTHER" id="PTHR46233">
    <property type="entry name" value="HYDROXYACYLGLUTATHIONE HYDROLASE GLOC"/>
    <property type="match status" value="1"/>
</dbReference>
<keyword evidence="4" id="KW-0862">Zinc</keyword>
<dbReference type="SMART" id="SM00849">
    <property type="entry name" value="Lactamase_B"/>
    <property type="match status" value="1"/>
</dbReference>
<feature type="compositionally biased region" description="Low complexity" evidence="6">
    <location>
        <begin position="169"/>
        <end position="183"/>
    </location>
</feature>
<dbReference type="GO" id="GO:0016787">
    <property type="term" value="F:hydrolase activity"/>
    <property type="evidence" value="ECO:0007669"/>
    <property type="project" value="UniProtKB-KW"/>
</dbReference>
<reference evidence="8" key="1">
    <citation type="submission" date="2022-07" db="EMBL/GenBank/DDBJ databases">
        <title>Phylogenomic reconstructions and comparative analyses of Kickxellomycotina fungi.</title>
        <authorList>
            <person name="Reynolds N.K."/>
            <person name="Stajich J.E."/>
            <person name="Barry K."/>
            <person name="Grigoriev I.V."/>
            <person name="Crous P."/>
            <person name="Smith M.E."/>
        </authorList>
    </citation>
    <scope>NUCLEOTIDE SEQUENCE</scope>
    <source>
        <strain evidence="8">NBRC 32514</strain>
    </source>
</reference>